<dbReference type="GO" id="GO:0016746">
    <property type="term" value="F:acyltransferase activity"/>
    <property type="evidence" value="ECO:0007669"/>
    <property type="project" value="UniProtKB-KW"/>
</dbReference>
<reference evidence="6" key="1">
    <citation type="submission" date="2016-06" db="EMBL/GenBank/DDBJ databases">
        <authorList>
            <person name="Rodrigo-Torres Lidia"/>
            <person name="Arahal R.David."/>
        </authorList>
    </citation>
    <scope>NUCLEOTIDE SEQUENCE [LARGE SCALE GENOMIC DNA]</scope>
    <source>
        <strain evidence="6">CECT 7223</strain>
    </source>
</reference>
<dbReference type="EC" id="2.3.1.-" evidence="5"/>
<evidence type="ECO:0000256" key="3">
    <source>
        <dbReference type="ARBA" id="ARBA00022737"/>
    </source>
</evidence>
<keyword evidence="2 5" id="KW-0808">Transferase</keyword>
<evidence type="ECO:0000313" key="6">
    <source>
        <dbReference type="Proteomes" id="UP000092876"/>
    </source>
</evidence>
<name>A0A1C3IIW8_9VIBR</name>
<keyword evidence="4 5" id="KW-0012">Acyltransferase</keyword>
<dbReference type="Proteomes" id="UP000092876">
    <property type="component" value="Unassembled WGS sequence"/>
</dbReference>
<dbReference type="InterPro" id="IPR018357">
    <property type="entry name" value="Hexapep_transf_CS"/>
</dbReference>
<sequence length="230" mass="26581">MANRLIMKKIIRKIKKLIFIRDQKKHRNFLSRKSNFTDTQFEGCNSIANDCDVNASYIGFGTYIDTRCDMNNVKIGRFCSIANNVKIVLNNHPVNDYVSTHPCFHRSEHRLMQKQGLDFNKGIIYPHTRYVEEHYQVVVGSDVWIGEGVKILPGVTIGHGAVIATGSIVTKDVEAFSIVGGVPAKEIKKRFTEEEREALLMERWWEWPLEKIKEHQEAFINIKDFKRLIS</sequence>
<proteinExistence type="inferred from homology"/>
<keyword evidence="3" id="KW-0677">Repeat</keyword>
<dbReference type="PANTHER" id="PTHR43300:SF11">
    <property type="entry name" value="ACETYLTRANSFERASE RV3034C-RELATED"/>
    <property type="match status" value="1"/>
</dbReference>
<dbReference type="Gene3D" id="2.160.10.10">
    <property type="entry name" value="Hexapeptide repeat proteins"/>
    <property type="match status" value="1"/>
</dbReference>
<dbReference type="EMBL" id="FLQP01000007">
    <property type="protein sequence ID" value="SBS61237.1"/>
    <property type="molecule type" value="Genomic_DNA"/>
</dbReference>
<dbReference type="InterPro" id="IPR050179">
    <property type="entry name" value="Trans_hexapeptide_repeat"/>
</dbReference>
<dbReference type="Pfam" id="PF00132">
    <property type="entry name" value="Hexapep"/>
    <property type="match status" value="1"/>
</dbReference>
<dbReference type="AlphaFoldDB" id="A0A1C3IIW8"/>
<dbReference type="InterPro" id="IPR001451">
    <property type="entry name" value="Hexapep"/>
</dbReference>
<dbReference type="SUPFAM" id="SSF51161">
    <property type="entry name" value="Trimeric LpxA-like enzymes"/>
    <property type="match status" value="1"/>
</dbReference>
<protein>
    <submittedName>
        <fullName evidence="5">Streptogramin A acetyltransferase</fullName>
        <ecNumber evidence="5">2.3.1.-</ecNumber>
    </submittedName>
</protein>
<comment type="similarity">
    <text evidence="1">Belongs to the transferase hexapeptide repeat family.</text>
</comment>
<evidence type="ECO:0000256" key="2">
    <source>
        <dbReference type="ARBA" id="ARBA00022679"/>
    </source>
</evidence>
<organism evidence="5 6">
    <name type="scientific">Vibrio atlanticus</name>
    <dbReference type="NCBI Taxonomy" id="693153"/>
    <lineage>
        <taxon>Bacteria</taxon>
        <taxon>Pseudomonadati</taxon>
        <taxon>Pseudomonadota</taxon>
        <taxon>Gammaproteobacteria</taxon>
        <taxon>Vibrionales</taxon>
        <taxon>Vibrionaceae</taxon>
        <taxon>Vibrio</taxon>
    </lineage>
</organism>
<evidence type="ECO:0000256" key="4">
    <source>
        <dbReference type="ARBA" id="ARBA00023315"/>
    </source>
</evidence>
<gene>
    <name evidence="5" type="primary">vatD</name>
    <name evidence="5" type="ORF">VAT7223_00564</name>
</gene>
<dbReference type="InterPro" id="IPR011004">
    <property type="entry name" value="Trimer_LpxA-like_sf"/>
</dbReference>
<evidence type="ECO:0000256" key="1">
    <source>
        <dbReference type="ARBA" id="ARBA00007274"/>
    </source>
</evidence>
<accession>A0A1C3IIW8</accession>
<dbReference type="CDD" id="cd03349">
    <property type="entry name" value="LbH_XAT"/>
    <property type="match status" value="1"/>
</dbReference>
<evidence type="ECO:0000313" key="5">
    <source>
        <dbReference type="EMBL" id="SBS61237.1"/>
    </source>
</evidence>
<dbReference type="PANTHER" id="PTHR43300">
    <property type="entry name" value="ACETYLTRANSFERASE"/>
    <property type="match status" value="1"/>
</dbReference>
<dbReference type="PROSITE" id="PS00101">
    <property type="entry name" value="HEXAPEP_TRANSFERASES"/>
    <property type="match status" value="1"/>
</dbReference>